<evidence type="ECO:0000313" key="1">
    <source>
        <dbReference type="EMBL" id="CAG9534999.1"/>
    </source>
</evidence>
<dbReference type="OrthoDB" id="5827570at2759"/>
<keyword evidence="2" id="KW-1185">Reference proteome</keyword>
<evidence type="ECO:0000313" key="2">
    <source>
        <dbReference type="Proteomes" id="UP000746747"/>
    </source>
</evidence>
<accession>A0A8J2Q409</accession>
<dbReference type="Proteomes" id="UP000746747">
    <property type="component" value="Unassembled WGS sequence"/>
</dbReference>
<reference evidence="1" key="1">
    <citation type="submission" date="2021-09" db="EMBL/GenBank/DDBJ databases">
        <authorList>
            <consortium name="Pathogen Informatics"/>
        </authorList>
    </citation>
    <scope>NUCLEOTIDE SEQUENCE</scope>
</reference>
<protein>
    <submittedName>
        <fullName evidence="1">Uncharacterized protein</fullName>
    </submittedName>
</protein>
<sequence>MGCSRSRIYHDTEVGIDHKDLKLTTFERQTDDIVFDLDTDNDQRGRIAVDCIFRPTREIYGQRASDMIEQQLIVWSKYEFEGKIHLINSGIKFRKRPFPHDFPAFAHEKPAAELAQLSRLHLSNQLLQTPAESTGLTKIRETSEKEIIEDIAKKK</sequence>
<dbReference type="AlphaFoldDB" id="A0A8J2Q409"/>
<name>A0A8J2Q409_9BILA</name>
<dbReference type="EMBL" id="CAKAEH010001346">
    <property type="protein sequence ID" value="CAG9534999.1"/>
    <property type="molecule type" value="Genomic_DNA"/>
</dbReference>
<gene>
    <name evidence="1" type="ORF">CJOHNSTONI_LOCUS5084</name>
</gene>
<comment type="caution">
    <text evidence="1">The sequence shown here is derived from an EMBL/GenBank/DDBJ whole genome shotgun (WGS) entry which is preliminary data.</text>
</comment>
<proteinExistence type="predicted"/>
<organism evidence="1 2">
    <name type="scientific">Cercopithifilaria johnstoni</name>
    <dbReference type="NCBI Taxonomy" id="2874296"/>
    <lineage>
        <taxon>Eukaryota</taxon>
        <taxon>Metazoa</taxon>
        <taxon>Ecdysozoa</taxon>
        <taxon>Nematoda</taxon>
        <taxon>Chromadorea</taxon>
        <taxon>Rhabditida</taxon>
        <taxon>Spirurina</taxon>
        <taxon>Spiruromorpha</taxon>
        <taxon>Filarioidea</taxon>
        <taxon>Onchocercidae</taxon>
        <taxon>Cercopithifilaria</taxon>
    </lineage>
</organism>